<dbReference type="GO" id="GO:0005829">
    <property type="term" value="C:cytosol"/>
    <property type="evidence" value="ECO:0007669"/>
    <property type="project" value="TreeGrafter"/>
</dbReference>
<dbReference type="SUPFAM" id="SSF52540">
    <property type="entry name" value="P-loop containing nucleoside triphosphate hydrolases"/>
    <property type="match status" value="1"/>
</dbReference>
<keyword evidence="4" id="KW-1185">Reference proteome</keyword>
<organism evidence="3 4">
    <name type="scientific">Ferrigenium kumadai</name>
    <dbReference type="NCBI Taxonomy" id="1682490"/>
    <lineage>
        <taxon>Bacteria</taxon>
        <taxon>Pseudomonadati</taxon>
        <taxon>Pseudomonadota</taxon>
        <taxon>Betaproteobacteria</taxon>
        <taxon>Nitrosomonadales</taxon>
        <taxon>Gallionellaceae</taxon>
        <taxon>Ferrigenium</taxon>
    </lineage>
</organism>
<accession>A0AAN1SZD0</accession>
<dbReference type="PROSITE" id="PS50110">
    <property type="entry name" value="RESPONSE_REGULATORY"/>
    <property type="match status" value="1"/>
</dbReference>
<dbReference type="GO" id="GO:0016887">
    <property type="term" value="F:ATP hydrolysis activity"/>
    <property type="evidence" value="ECO:0007669"/>
    <property type="project" value="TreeGrafter"/>
</dbReference>
<evidence type="ECO:0000256" key="1">
    <source>
        <dbReference type="PROSITE-ProRule" id="PRU00169"/>
    </source>
</evidence>
<name>A0AAN1SZD0_9PROT</name>
<evidence type="ECO:0000259" key="2">
    <source>
        <dbReference type="PROSITE" id="PS50110"/>
    </source>
</evidence>
<evidence type="ECO:0000313" key="3">
    <source>
        <dbReference type="EMBL" id="BBI99773.1"/>
    </source>
</evidence>
<dbReference type="GO" id="GO:0051782">
    <property type="term" value="P:negative regulation of cell division"/>
    <property type="evidence" value="ECO:0007669"/>
    <property type="project" value="TreeGrafter"/>
</dbReference>
<dbReference type="PANTHER" id="PTHR43384">
    <property type="entry name" value="SEPTUM SITE-DETERMINING PROTEIN MIND HOMOLOG, CHLOROPLASTIC-RELATED"/>
    <property type="match status" value="1"/>
</dbReference>
<dbReference type="Proteomes" id="UP001319121">
    <property type="component" value="Chromosome"/>
</dbReference>
<evidence type="ECO:0000313" key="4">
    <source>
        <dbReference type="Proteomes" id="UP001319121"/>
    </source>
</evidence>
<reference evidence="3 4" key="1">
    <citation type="submission" date="2019-03" db="EMBL/GenBank/DDBJ databases">
        <title>Complete genome sequence of Ferrigenium kumadai strain An22, a microaerophilic iron-oxidizing bacterium isolated from a paddy field soil.</title>
        <authorList>
            <person name="Watanabe T."/>
            <person name="Asakawa S."/>
        </authorList>
    </citation>
    <scope>NUCLEOTIDE SEQUENCE [LARGE SCALE GENOMIC DNA]</scope>
    <source>
        <strain evidence="3 4">An22</strain>
    </source>
</reference>
<dbReference type="Gene3D" id="3.40.50.2300">
    <property type="match status" value="1"/>
</dbReference>
<dbReference type="Pfam" id="PF00072">
    <property type="entry name" value="Response_reg"/>
    <property type="match status" value="1"/>
</dbReference>
<dbReference type="InterPro" id="IPR011006">
    <property type="entry name" value="CheY-like_superfamily"/>
</dbReference>
<dbReference type="GO" id="GO:0000160">
    <property type="term" value="P:phosphorelay signal transduction system"/>
    <property type="evidence" value="ECO:0007669"/>
    <property type="project" value="InterPro"/>
</dbReference>
<proteinExistence type="predicted"/>
<gene>
    <name evidence="3" type="ORF">FGKAn22_14660</name>
</gene>
<dbReference type="AlphaFoldDB" id="A0AAN1SZD0"/>
<dbReference type="EMBL" id="AP019536">
    <property type="protein sequence ID" value="BBI99773.1"/>
    <property type="molecule type" value="Genomic_DNA"/>
</dbReference>
<dbReference type="InterPro" id="IPR025669">
    <property type="entry name" value="AAA_dom"/>
</dbReference>
<dbReference type="Gene3D" id="3.40.50.300">
    <property type="entry name" value="P-loop containing nucleotide triphosphate hydrolases"/>
    <property type="match status" value="1"/>
</dbReference>
<dbReference type="GO" id="GO:0005524">
    <property type="term" value="F:ATP binding"/>
    <property type="evidence" value="ECO:0007669"/>
    <property type="project" value="TreeGrafter"/>
</dbReference>
<dbReference type="InterPro" id="IPR027417">
    <property type="entry name" value="P-loop_NTPase"/>
</dbReference>
<dbReference type="Pfam" id="PF13614">
    <property type="entry name" value="AAA_31"/>
    <property type="match status" value="1"/>
</dbReference>
<comment type="caution">
    <text evidence="1">Lacks conserved residue(s) required for the propagation of feature annotation.</text>
</comment>
<dbReference type="SMART" id="SM00448">
    <property type="entry name" value="REC"/>
    <property type="match status" value="1"/>
</dbReference>
<dbReference type="GO" id="GO:0009898">
    <property type="term" value="C:cytoplasmic side of plasma membrane"/>
    <property type="evidence" value="ECO:0007669"/>
    <property type="project" value="TreeGrafter"/>
</dbReference>
<sequence length="388" mass="42216">MKIAAISPNKKHMESILHILQEAGHPHAVLLFEGGKEQLGAVADQEQPDLIVIESSGDGQDAITALESVSQRHPGMRFIMLCEKVSAENVIQAMRLGVRDVLPLPVAPQALIDAVARIEQKLVRAEKPQHKGKVLAFLACKGGSGATFLASNLGYVLAAEYGKRVVLIDLNLQFGDASLFVSDRAPVTTLADVSHEILRLDASLLASSLMQVLPNYGVLAAPENPAKAADVVPAHIEVLLRLAVGEYDYVILDVGRNLDAVSIKALDYADMIFPVMQETLPFIRDAKRLISTLQSLDYGMDKIHLILNRYEKGGDVQLGDVERTLNMKVMIIFPNSYASVSASVNQGVPILKMDKSDPVTKNLLKLGHDLEHGETREHGWLGHLLGRA</sequence>
<dbReference type="InterPro" id="IPR050625">
    <property type="entry name" value="ParA/MinD_ATPase"/>
</dbReference>
<protein>
    <submittedName>
        <fullName evidence="3">Pilus assembly-related protein</fullName>
    </submittedName>
</protein>
<feature type="domain" description="Response regulatory" evidence="2">
    <location>
        <begin position="2"/>
        <end position="119"/>
    </location>
</feature>
<dbReference type="SUPFAM" id="SSF52172">
    <property type="entry name" value="CheY-like"/>
    <property type="match status" value="1"/>
</dbReference>
<dbReference type="KEGG" id="fku:FGKAn22_14660"/>
<dbReference type="PANTHER" id="PTHR43384:SF13">
    <property type="entry name" value="SLR0110 PROTEIN"/>
    <property type="match status" value="1"/>
</dbReference>
<dbReference type="InterPro" id="IPR001789">
    <property type="entry name" value="Sig_transdc_resp-reg_receiver"/>
</dbReference>